<organism evidence="2 3">
    <name type="scientific">Chromobacterium violaceum</name>
    <dbReference type="NCBI Taxonomy" id="536"/>
    <lineage>
        <taxon>Bacteria</taxon>
        <taxon>Pseudomonadati</taxon>
        <taxon>Pseudomonadota</taxon>
        <taxon>Betaproteobacteria</taxon>
        <taxon>Neisseriales</taxon>
        <taxon>Chromobacteriaceae</taxon>
        <taxon>Chromobacterium</taxon>
    </lineage>
</organism>
<dbReference type="EMBL" id="LR134182">
    <property type="protein sequence ID" value="VEB42883.1"/>
    <property type="molecule type" value="Genomic_DNA"/>
</dbReference>
<proteinExistence type="predicted"/>
<evidence type="ECO:0000313" key="2">
    <source>
        <dbReference type="EMBL" id="VEB42883.1"/>
    </source>
</evidence>
<reference evidence="2 3" key="1">
    <citation type="submission" date="2018-12" db="EMBL/GenBank/DDBJ databases">
        <authorList>
            <consortium name="Pathogen Informatics"/>
        </authorList>
    </citation>
    <scope>NUCLEOTIDE SEQUENCE [LARGE SCALE GENOMIC DNA]</scope>
    <source>
        <strain evidence="2 3">NCTC9695</strain>
    </source>
</reference>
<gene>
    <name evidence="2" type="ORF">NCTC9695_03335</name>
</gene>
<name>A0A447TDC1_CHRVL</name>
<dbReference type="Gene3D" id="1.10.3680.10">
    <property type="entry name" value="TerB-like"/>
    <property type="match status" value="1"/>
</dbReference>
<evidence type="ECO:0000256" key="1">
    <source>
        <dbReference type="SAM" id="MobiDB-lite"/>
    </source>
</evidence>
<dbReference type="Proteomes" id="UP000275777">
    <property type="component" value="Chromosome"/>
</dbReference>
<protein>
    <submittedName>
        <fullName evidence="2">Tellurite resistance protein</fullName>
    </submittedName>
</protein>
<sequence>MRNYSPNSPEAIARLLAMFMIADGNMDPRELELLEKLHVYHLINLPRKQFSQVLRDFCDDISDEASDDGSIRLLERERIDNLLSDVTDRRKRILTCVLAMDISKSDGTISDSEMALLSHMMKSWPSRWTIWKENSPDDRRRPPHRRPGNKTHATYSQ</sequence>
<accession>A0A447TDC1</accession>
<dbReference type="InterPro" id="IPR029024">
    <property type="entry name" value="TerB-like"/>
</dbReference>
<dbReference type="AlphaFoldDB" id="A0A447TDC1"/>
<evidence type="ECO:0000313" key="3">
    <source>
        <dbReference type="Proteomes" id="UP000275777"/>
    </source>
</evidence>
<feature type="region of interest" description="Disordered" evidence="1">
    <location>
        <begin position="133"/>
        <end position="157"/>
    </location>
</feature>
<dbReference type="SUPFAM" id="SSF158682">
    <property type="entry name" value="TerB-like"/>
    <property type="match status" value="1"/>
</dbReference>